<name>X0X845_9ZZZZ</name>
<dbReference type="AlphaFoldDB" id="X0X845"/>
<protein>
    <recommendedName>
        <fullName evidence="2">FAD-binding domain-containing protein</fullName>
    </recommendedName>
</protein>
<dbReference type="EMBL" id="BARS01043417">
    <property type="protein sequence ID" value="GAG39399.1"/>
    <property type="molecule type" value="Genomic_DNA"/>
</dbReference>
<dbReference type="InterPro" id="IPR036188">
    <property type="entry name" value="FAD/NAD-bd_sf"/>
</dbReference>
<reference evidence="1" key="1">
    <citation type="journal article" date="2014" name="Front. Microbiol.">
        <title>High frequency of phylogenetically diverse reductive dehalogenase-homologous genes in deep subseafloor sedimentary metagenomes.</title>
        <authorList>
            <person name="Kawai M."/>
            <person name="Futagami T."/>
            <person name="Toyoda A."/>
            <person name="Takaki Y."/>
            <person name="Nishi S."/>
            <person name="Hori S."/>
            <person name="Arai W."/>
            <person name="Tsubouchi T."/>
            <person name="Morono Y."/>
            <person name="Uchiyama I."/>
            <person name="Ito T."/>
            <person name="Fujiyama A."/>
            <person name="Inagaki F."/>
            <person name="Takami H."/>
        </authorList>
    </citation>
    <scope>NUCLEOTIDE SEQUENCE</scope>
    <source>
        <strain evidence="1">Expedition CK06-06</strain>
    </source>
</reference>
<gene>
    <name evidence="1" type="ORF">S01H1_65732</name>
</gene>
<accession>X0X845</accession>
<evidence type="ECO:0008006" key="2">
    <source>
        <dbReference type="Google" id="ProtNLM"/>
    </source>
</evidence>
<sequence>MKICIIGGGPIGLFTAIKLQQWLINGTYQIDIYEKRKKYTRNQVVFLRLLIFSDFPEIKRKLLKYSCFSSIHPAENYQGVCFKRLITNSNEELN</sequence>
<evidence type="ECO:0000313" key="1">
    <source>
        <dbReference type="EMBL" id="GAG39399.1"/>
    </source>
</evidence>
<proteinExistence type="predicted"/>
<dbReference type="SUPFAM" id="SSF51971">
    <property type="entry name" value="Nucleotide-binding domain"/>
    <property type="match status" value="1"/>
</dbReference>
<organism evidence="1">
    <name type="scientific">marine sediment metagenome</name>
    <dbReference type="NCBI Taxonomy" id="412755"/>
    <lineage>
        <taxon>unclassified sequences</taxon>
        <taxon>metagenomes</taxon>
        <taxon>ecological metagenomes</taxon>
    </lineage>
</organism>
<dbReference type="Gene3D" id="3.50.50.60">
    <property type="entry name" value="FAD/NAD(P)-binding domain"/>
    <property type="match status" value="1"/>
</dbReference>
<feature type="non-terminal residue" evidence="1">
    <location>
        <position position="94"/>
    </location>
</feature>
<comment type="caution">
    <text evidence="1">The sequence shown here is derived from an EMBL/GenBank/DDBJ whole genome shotgun (WGS) entry which is preliminary data.</text>
</comment>